<evidence type="ECO:0000313" key="7">
    <source>
        <dbReference type="Proteomes" id="UP001175271"/>
    </source>
</evidence>
<evidence type="ECO:0000256" key="4">
    <source>
        <dbReference type="SAM" id="Coils"/>
    </source>
</evidence>
<dbReference type="EMBL" id="JAUCMV010000003">
    <property type="protein sequence ID" value="KAK0407850.1"/>
    <property type="molecule type" value="Genomic_DNA"/>
</dbReference>
<reference evidence="6" key="1">
    <citation type="submission" date="2023-06" db="EMBL/GenBank/DDBJ databases">
        <title>Genomic analysis of the entomopathogenic nematode Steinernema hermaphroditum.</title>
        <authorList>
            <person name="Schwarz E.M."/>
            <person name="Heppert J.K."/>
            <person name="Baniya A."/>
            <person name="Schwartz H.T."/>
            <person name="Tan C.-H."/>
            <person name="Antoshechkin I."/>
            <person name="Sternberg P.W."/>
            <person name="Goodrich-Blair H."/>
            <person name="Dillman A.R."/>
        </authorList>
    </citation>
    <scope>NUCLEOTIDE SEQUENCE</scope>
    <source>
        <strain evidence="6">PS9179</strain>
        <tissue evidence="6">Whole animal</tissue>
    </source>
</reference>
<dbReference type="Pfam" id="PF13639">
    <property type="entry name" value="zf-RING_2"/>
    <property type="match status" value="1"/>
</dbReference>
<evidence type="ECO:0000259" key="5">
    <source>
        <dbReference type="PROSITE" id="PS50089"/>
    </source>
</evidence>
<dbReference type="PROSITE" id="PS50089">
    <property type="entry name" value="ZF_RING_2"/>
    <property type="match status" value="1"/>
</dbReference>
<keyword evidence="1 3" id="KW-0479">Metal-binding</keyword>
<evidence type="ECO:0000256" key="1">
    <source>
        <dbReference type="ARBA" id="ARBA00022771"/>
    </source>
</evidence>
<dbReference type="Gene3D" id="3.30.40.10">
    <property type="entry name" value="Zinc/RING finger domain, C3HC4 (zinc finger)"/>
    <property type="match status" value="1"/>
</dbReference>
<evidence type="ECO:0000313" key="6">
    <source>
        <dbReference type="EMBL" id="KAK0407850.1"/>
    </source>
</evidence>
<keyword evidence="4" id="KW-0175">Coiled coil</keyword>
<keyword evidence="7" id="KW-1185">Reference proteome</keyword>
<protein>
    <recommendedName>
        <fullName evidence="5">RING-type domain-containing protein</fullName>
    </recommendedName>
</protein>
<dbReference type="SUPFAM" id="SSF57850">
    <property type="entry name" value="RING/U-box"/>
    <property type="match status" value="1"/>
</dbReference>
<gene>
    <name evidence="6" type="ORF">QR680_003634</name>
</gene>
<name>A0AA39HM16_9BILA</name>
<keyword evidence="2" id="KW-0862">Zinc</keyword>
<dbReference type="InterPro" id="IPR001841">
    <property type="entry name" value="Znf_RING"/>
</dbReference>
<dbReference type="Proteomes" id="UP001175271">
    <property type="component" value="Unassembled WGS sequence"/>
</dbReference>
<comment type="caution">
    <text evidence="6">The sequence shown here is derived from an EMBL/GenBank/DDBJ whole genome shotgun (WGS) entry which is preliminary data.</text>
</comment>
<accession>A0AA39HM16</accession>
<feature type="domain" description="RING-type" evidence="5">
    <location>
        <begin position="8"/>
        <end position="35"/>
    </location>
</feature>
<organism evidence="6 7">
    <name type="scientific">Steinernema hermaphroditum</name>
    <dbReference type="NCBI Taxonomy" id="289476"/>
    <lineage>
        <taxon>Eukaryota</taxon>
        <taxon>Metazoa</taxon>
        <taxon>Ecdysozoa</taxon>
        <taxon>Nematoda</taxon>
        <taxon>Chromadorea</taxon>
        <taxon>Rhabditida</taxon>
        <taxon>Tylenchina</taxon>
        <taxon>Panagrolaimomorpha</taxon>
        <taxon>Strongyloidoidea</taxon>
        <taxon>Steinernematidae</taxon>
        <taxon>Steinernema</taxon>
    </lineage>
</organism>
<evidence type="ECO:0000256" key="2">
    <source>
        <dbReference type="ARBA" id="ARBA00022833"/>
    </source>
</evidence>
<dbReference type="GO" id="GO:0008270">
    <property type="term" value="F:zinc ion binding"/>
    <property type="evidence" value="ECO:0007669"/>
    <property type="project" value="UniProtKB-KW"/>
</dbReference>
<dbReference type="InterPro" id="IPR013083">
    <property type="entry name" value="Znf_RING/FYVE/PHD"/>
</dbReference>
<proteinExistence type="predicted"/>
<keyword evidence="1 3" id="KW-0863">Zinc-finger</keyword>
<dbReference type="AlphaFoldDB" id="A0AA39HM16"/>
<sequence>MSTFAPTVVTDCGHLFHKHCIRTYLARNLDCPACREKVKEVKSVFFSSAPFNQTDLQEELDGAYKTIDSLSRERTDLNVTQADIDAMAKTISDLSVENRRLSSDLDSLQKQMSERRLSTTG</sequence>
<evidence type="ECO:0000256" key="3">
    <source>
        <dbReference type="PROSITE-ProRule" id="PRU00175"/>
    </source>
</evidence>
<feature type="coiled-coil region" evidence="4">
    <location>
        <begin position="53"/>
        <end position="111"/>
    </location>
</feature>